<feature type="transmembrane region" description="Helical" evidence="2">
    <location>
        <begin position="49"/>
        <end position="67"/>
    </location>
</feature>
<gene>
    <name evidence="4" type="ORF">Raf01_95900</name>
</gene>
<keyword evidence="2" id="KW-1133">Transmembrane helix</keyword>
<dbReference type="Proteomes" id="UP000642748">
    <property type="component" value="Unassembled WGS sequence"/>
</dbReference>
<feature type="transmembrane region" description="Helical" evidence="2">
    <location>
        <begin position="161"/>
        <end position="182"/>
    </location>
</feature>
<comment type="caution">
    <text evidence="4">The sequence shown here is derived from an EMBL/GenBank/DDBJ whole genome shotgun (WGS) entry which is preliminary data.</text>
</comment>
<feature type="transmembrane region" description="Helical" evidence="2">
    <location>
        <begin position="194"/>
        <end position="216"/>
    </location>
</feature>
<evidence type="ECO:0000256" key="3">
    <source>
        <dbReference type="SAM" id="SignalP"/>
    </source>
</evidence>
<dbReference type="NCBIfam" id="NF038012">
    <property type="entry name" value="DMT_1"/>
    <property type="match status" value="1"/>
</dbReference>
<evidence type="ECO:0008006" key="6">
    <source>
        <dbReference type="Google" id="ProtNLM"/>
    </source>
</evidence>
<feature type="transmembrane region" description="Helical" evidence="2">
    <location>
        <begin position="100"/>
        <end position="120"/>
    </location>
</feature>
<feature type="chain" id="PRO_5039149698" description="Integral membrane protein" evidence="3">
    <location>
        <begin position="20"/>
        <end position="342"/>
    </location>
</feature>
<dbReference type="PANTHER" id="PTHR40761:SF1">
    <property type="entry name" value="CONSERVED INTEGRAL MEMBRANE ALANINE VALINE AND LEUCINE RICH PROTEIN-RELATED"/>
    <property type="match status" value="1"/>
</dbReference>
<keyword evidence="3" id="KW-0732">Signal</keyword>
<keyword evidence="5" id="KW-1185">Reference proteome</keyword>
<evidence type="ECO:0000256" key="1">
    <source>
        <dbReference type="SAM" id="MobiDB-lite"/>
    </source>
</evidence>
<evidence type="ECO:0000313" key="5">
    <source>
        <dbReference type="Proteomes" id="UP000642748"/>
    </source>
</evidence>
<feature type="transmembrane region" description="Helical" evidence="2">
    <location>
        <begin position="223"/>
        <end position="244"/>
    </location>
</feature>
<dbReference type="PANTHER" id="PTHR40761">
    <property type="entry name" value="CONSERVED INTEGRAL MEMBRANE ALANINE VALINE AND LEUCINE RICH PROTEIN-RELATED"/>
    <property type="match status" value="1"/>
</dbReference>
<feature type="signal peptide" evidence="3">
    <location>
        <begin position="1"/>
        <end position="19"/>
    </location>
</feature>
<sequence>MIAWAVLAALLSAACYAFGAAVQQGVAARADEAVAGAGLVWHLTTRPGWIAGMGAMIAGACLHVVALSWGPLPLIQPLGVASLLFALPLGTAFNGRPIHAWHKIGAGLVAAGLIALLAILRAGPGHPTLSTAGTVELVATTSAAVAGCLGIARNAGRYRPVALATAAGICFGATSALVRVVGNQILNSGPGALVSWPTAAIVVFAPLGFVIVQYAYRAGHLSVVLATVTVVDPLAGVVFAALLLGDAVHAGPLGTAAAVLAALAIAAGVVALTRPEVAPAVQHARPSTPPNSSETATFGRPPRRMSQIIDGDPDVRGLMSPGSSRRASRLLTGDRQGDSRAG</sequence>
<name>A0A8J3VX25_9ACTN</name>
<evidence type="ECO:0000256" key="2">
    <source>
        <dbReference type="SAM" id="Phobius"/>
    </source>
</evidence>
<dbReference type="AlphaFoldDB" id="A0A8J3VX25"/>
<dbReference type="EMBL" id="BONZ01000130">
    <property type="protein sequence ID" value="GIH21418.1"/>
    <property type="molecule type" value="Genomic_DNA"/>
</dbReference>
<reference evidence="4" key="1">
    <citation type="submission" date="2021-01" db="EMBL/GenBank/DDBJ databases">
        <title>Whole genome shotgun sequence of Rugosimonospora africana NBRC 104875.</title>
        <authorList>
            <person name="Komaki H."/>
            <person name="Tamura T."/>
        </authorList>
    </citation>
    <scope>NUCLEOTIDE SEQUENCE</scope>
    <source>
        <strain evidence="4">NBRC 104875</strain>
    </source>
</reference>
<proteinExistence type="predicted"/>
<evidence type="ECO:0000313" key="4">
    <source>
        <dbReference type="EMBL" id="GIH21418.1"/>
    </source>
</evidence>
<keyword evidence="2" id="KW-0472">Membrane</keyword>
<feature type="transmembrane region" description="Helical" evidence="2">
    <location>
        <begin position="250"/>
        <end position="272"/>
    </location>
</feature>
<organism evidence="4 5">
    <name type="scientific">Rugosimonospora africana</name>
    <dbReference type="NCBI Taxonomy" id="556532"/>
    <lineage>
        <taxon>Bacteria</taxon>
        <taxon>Bacillati</taxon>
        <taxon>Actinomycetota</taxon>
        <taxon>Actinomycetes</taxon>
        <taxon>Micromonosporales</taxon>
        <taxon>Micromonosporaceae</taxon>
        <taxon>Rugosimonospora</taxon>
    </lineage>
</organism>
<accession>A0A8J3VX25</accession>
<protein>
    <recommendedName>
        <fullName evidence="6">Integral membrane protein</fullName>
    </recommendedName>
</protein>
<feature type="transmembrane region" description="Helical" evidence="2">
    <location>
        <begin position="74"/>
        <end position="94"/>
    </location>
</feature>
<keyword evidence="2" id="KW-0812">Transmembrane</keyword>
<dbReference type="RefSeq" id="WP_203924797.1">
    <property type="nucleotide sequence ID" value="NZ_BONZ01000130.1"/>
</dbReference>
<feature type="region of interest" description="Disordered" evidence="1">
    <location>
        <begin position="280"/>
        <end position="342"/>
    </location>
</feature>